<accession>A0A9P7SM76</accession>
<evidence type="ECO:0000313" key="13">
    <source>
        <dbReference type="Proteomes" id="UP000784919"/>
    </source>
</evidence>
<comment type="caution">
    <text evidence="12">The sequence shown here is derived from an EMBL/GenBank/DDBJ whole genome shotgun (WGS) entry which is preliminary data.</text>
</comment>
<name>A0A9P7SM76_9HYPO</name>
<keyword evidence="4 9" id="KW-0547">Nucleotide-binding</keyword>
<dbReference type="PANTHER" id="PTHR47634">
    <property type="entry name" value="PROTEIN KINASE DOMAIN-CONTAINING PROTEIN-RELATED"/>
    <property type="match status" value="1"/>
</dbReference>
<dbReference type="GO" id="GO:0000245">
    <property type="term" value="P:spliceosomal complex assembly"/>
    <property type="evidence" value="ECO:0007669"/>
    <property type="project" value="TreeGrafter"/>
</dbReference>
<evidence type="ECO:0000256" key="5">
    <source>
        <dbReference type="ARBA" id="ARBA00022777"/>
    </source>
</evidence>
<evidence type="ECO:0000256" key="4">
    <source>
        <dbReference type="ARBA" id="ARBA00022741"/>
    </source>
</evidence>
<keyword evidence="2" id="KW-0723">Serine/threonine-protein kinase</keyword>
<dbReference type="GO" id="GO:0005737">
    <property type="term" value="C:cytoplasm"/>
    <property type="evidence" value="ECO:0007669"/>
    <property type="project" value="TreeGrafter"/>
</dbReference>
<dbReference type="SUPFAM" id="SSF56112">
    <property type="entry name" value="Protein kinase-like (PK-like)"/>
    <property type="match status" value="1"/>
</dbReference>
<evidence type="ECO:0000313" key="12">
    <source>
        <dbReference type="EMBL" id="KAG5962128.1"/>
    </source>
</evidence>
<dbReference type="OrthoDB" id="5979581at2759"/>
<keyword evidence="6 9" id="KW-0067">ATP-binding</keyword>
<gene>
    <name evidence="12" type="ORF">E4U56_003467</name>
</gene>
<evidence type="ECO:0000256" key="10">
    <source>
        <dbReference type="SAM" id="MobiDB-lite"/>
    </source>
</evidence>
<dbReference type="InterPro" id="IPR051334">
    <property type="entry name" value="SRPK"/>
</dbReference>
<dbReference type="PROSITE" id="PS00107">
    <property type="entry name" value="PROTEIN_KINASE_ATP"/>
    <property type="match status" value="1"/>
</dbReference>
<feature type="region of interest" description="Disordered" evidence="10">
    <location>
        <begin position="476"/>
        <end position="574"/>
    </location>
</feature>
<reference evidence="12" key="1">
    <citation type="journal article" date="2020" name="bioRxiv">
        <title>Whole genome comparisons of ergot fungi reveals the divergence and evolution of species within the genus Claviceps are the result of varying mechanisms driving genome evolution and host range expansion.</title>
        <authorList>
            <person name="Wyka S.A."/>
            <person name="Mondo S.J."/>
            <person name="Liu M."/>
            <person name="Dettman J."/>
            <person name="Nalam V."/>
            <person name="Broders K.D."/>
        </authorList>
    </citation>
    <scope>NUCLEOTIDE SEQUENCE</scope>
    <source>
        <strain evidence="12">CCC 1102</strain>
    </source>
</reference>
<dbReference type="GO" id="GO:0005524">
    <property type="term" value="F:ATP binding"/>
    <property type="evidence" value="ECO:0007669"/>
    <property type="project" value="UniProtKB-UniRule"/>
</dbReference>
<keyword evidence="5" id="KW-0418">Kinase</keyword>
<dbReference type="GO" id="GO:0004674">
    <property type="term" value="F:protein serine/threonine kinase activity"/>
    <property type="evidence" value="ECO:0007669"/>
    <property type="project" value="UniProtKB-KW"/>
</dbReference>
<feature type="compositionally biased region" description="Low complexity" evidence="10">
    <location>
        <begin position="496"/>
        <end position="505"/>
    </location>
</feature>
<evidence type="ECO:0000256" key="8">
    <source>
        <dbReference type="ARBA" id="ARBA00048679"/>
    </source>
</evidence>
<evidence type="ECO:0000256" key="1">
    <source>
        <dbReference type="ARBA" id="ARBA00012513"/>
    </source>
</evidence>
<dbReference type="Gene3D" id="3.30.200.20">
    <property type="entry name" value="Phosphorylase Kinase, domain 1"/>
    <property type="match status" value="1"/>
</dbReference>
<dbReference type="InterPro" id="IPR017441">
    <property type="entry name" value="Protein_kinase_ATP_BS"/>
</dbReference>
<evidence type="ECO:0000259" key="11">
    <source>
        <dbReference type="PROSITE" id="PS50011"/>
    </source>
</evidence>
<dbReference type="AlphaFoldDB" id="A0A9P7SM76"/>
<proteinExistence type="predicted"/>
<dbReference type="InterPro" id="IPR000719">
    <property type="entry name" value="Prot_kinase_dom"/>
</dbReference>
<dbReference type="GO" id="GO:0050684">
    <property type="term" value="P:regulation of mRNA processing"/>
    <property type="evidence" value="ECO:0007669"/>
    <property type="project" value="TreeGrafter"/>
</dbReference>
<dbReference type="PROSITE" id="PS50011">
    <property type="entry name" value="PROTEIN_KINASE_DOM"/>
    <property type="match status" value="1"/>
</dbReference>
<evidence type="ECO:0000256" key="2">
    <source>
        <dbReference type="ARBA" id="ARBA00022527"/>
    </source>
</evidence>
<feature type="compositionally biased region" description="Acidic residues" evidence="10">
    <location>
        <begin position="481"/>
        <end position="495"/>
    </location>
</feature>
<evidence type="ECO:0000256" key="7">
    <source>
        <dbReference type="ARBA" id="ARBA00047899"/>
    </source>
</evidence>
<keyword evidence="3" id="KW-0808">Transferase</keyword>
<dbReference type="SMART" id="SM00220">
    <property type="entry name" value="S_TKc"/>
    <property type="match status" value="1"/>
</dbReference>
<comment type="catalytic activity">
    <reaction evidence="7">
        <text>L-threonyl-[protein] + ATP = O-phospho-L-threonyl-[protein] + ADP + H(+)</text>
        <dbReference type="Rhea" id="RHEA:46608"/>
        <dbReference type="Rhea" id="RHEA-COMP:11060"/>
        <dbReference type="Rhea" id="RHEA-COMP:11605"/>
        <dbReference type="ChEBI" id="CHEBI:15378"/>
        <dbReference type="ChEBI" id="CHEBI:30013"/>
        <dbReference type="ChEBI" id="CHEBI:30616"/>
        <dbReference type="ChEBI" id="CHEBI:61977"/>
        <dbReference type="ChEBI" id="CHEBI:456216"/>
        <dbReference type="EC" id="2.7.11.1"/>
    </reaction>
</comment>
<dbReference type="Gene3D" id="1.10.510.10">
    <property type="entry name" value="Transferase(Phosphotransferase) domain 1"/>
    <property type="match status" value="1"/>
</dbReference>
<dbReference type="PANTHER" id="PTHR47634:SF9">
    <property type="entry name" value="PROTEIN KINASE DOMAIN-CONTAINING PROTEIN-RELATED"/>
    <property type="match status" value="1"/>
</dbReference>
<feature type="binding site" evidence="9">
    <location>
        <position position="88"/>
    </location>
    <ligand>
        <name>ATP</name>
        <dbReference type="ChEBI" id="CHEBI:30616"/>
    </ligand>
</feature>
<dbReference type="EMBL" id="SRPS01000228">
    <property type="protein sequence ID" value="KAG5962128.1"/>
    <property type="molecule type" value="Genomic_DNA"/>
</dbReference>
<dbReference type="Proteomes" id="UP000784919">
    <property type="component" value="Unassembled WGS sequence"/>
</dbReference>
<feature type="compositionally biased region" description="Acidic residues" evidence="10">
    <location>
        <begin position="537"/>
        <end position="552"/>
    </location>
</feature>
<evidence type="ECO:0000256" key="9">
    <source>
        <dbReference type="PROSITE-ProRule" id="PRU10141"/>
    </source>
</evidence>
<protein>
    <recommendedName>
        <fullName evidence="1">non-specific serine/threonine protein kinase</fullName>
        <ecNumber evidence="1">2.7.11.1</ecNumber>
    </recommendedName>
</protein>
<dbReference type="EC" id="2.7.11.1" evidence="1"/>
<comment type="catalytic activity">
    <reaction evidence="8">
        <text>L-seryl-[protein] + ATP = O-phospho-L-seryl-[protein] + ADP + H(+)</text>
        <dbReference type="Rhea" id="RHEA:17989"/>
        <dbReference type="Rhea" id="RHEA-COMP:9863"/>
        <dbReference type="Rhea" id="RHEA-COMP:11604"/>
        <dbReference type="ChEBI" id="CHEBI:15378"/>
        <dbReference type="ChEBI" id="CHEBI:29999"/>
        <dbReference type="ChEBI" id="CHEBI:30616"/>
        <dbReference type="ChEBI" id="CHEBI:83421"/>
        <dbReference type="ChEBI" id="CHEBI:456216"/>
        <dbReference type="EC" id="2.7.11.1"/>
    </reaction>
</comment>
<evidence type="ECO:0000256" key="6">
    <source>
        <dbReference type="ARBA" id="ARBA00022840"/>
    </source>
</evidence>
<evidence type="ECO:0000256" key="3">
    <source>
        <dbReference type="ARBA" id="ARBA00022679"/>
    </source>
</evidence>
<feature type="domain" description="Protein kinase" evidence="11">
    <location>
        <begin position="59"/>
        <end position="417"/>
    </location>
</feature>
<sequence length="657" mass="74159">METSSTLQDQCHIFLYIGGEGECEDLNKYKQFGLHPIILGDVLPKPLTCVSDVNREPRYRIMFKLGFGAFATVWLARDLVDKRYVALKVGLGSDNPLPDREAEILSQIRETGPGKHGYERVIELLDVFVVRGPNGFHQCLVTEVVSPLNHPDTRRHCSGSYDVVRQIVEGFAFLHGEGIVHGDPHIGNFGIALPQLEQFEEDDIVEFFGTPEIVPVIPWDPKFPMNSLPPYLVQSVPIEYFLQGKKVFPTGSVTIKILDFGRAYKISEADPNLLGAVPEIIQPPEDALHELCHGSSGSTWSEAADIWAVGCTLYHVNSGYQLISAMGSLKDYLLRAIQFGGPPPETWPKVWITEDRQHENSLCDRVKVWEGREANRSSSKIAQDEERLAFLNFIKRMIITNPDERTPMTALLSDPFMVELFVSLPHWKDGYDYYVEEEKTDIYLIRMFSEDVMDWHVKTWNKSDIKIRRALRDHLEAPDPLSEEEQSADASEESFDTSVDSSTDSTFDDSQADALDEDTSNASVECSADNADKDSADFDDEKDAADESDYLDGQECAKDPHDNVTTSLVSTESHDKEMNLPEGFAHAKERSVGLVLVELNKEEEKFLSRVLALKGLAREKATAQWTTPWCVKLTTMPWINFLRDLDSYYRLVARLVP</sequence>
<organism evidence="12 13">
    <name type="scientific">Claviceps arundinis</name>
    <dbReference type="NCBI Taxonomy" id="1623583"/>
    <lineage>
        <taxon>Eukaryota</taxon>
        <taxon>Fungi</taxon>
        <taxon>Dikarya</taxon>
        <taxon>Ascomycota</taxon>
        <taxon>Pezizomycotina</taxon>
        <taxon>Sordariomycetes</taxon>
        <taxon>Hypocreomycetidae</taxon>
        <taxon>Hypocreales</taxon>
        <taxon>Clavicipitaceae</taxon>
        <taxon>Claviceps</taxon>
    </lineage>
</organism>
<dbReference type="GO" id="GO:0005634">
    <property type="term" value="C:nucleus"/>
    <property type="evidence" value="ECO:0007669"/>
    <property type="project" value="TreeGrafter"/>
</dbReference>
<dbReference type="InterPro" id="IPR011009">
    <property type="entry name" value="Kinase-like_dom_sf"/>
</dbReference>
<feature type="compositionally biased region" description="Acidic residues" evidence="10">
    <location>
        <begin position="506"/>
        <end position="519"/>
    </location>
</feature>